<dbReference type="InterPro" id="IPR050815">
    <property type="entry name" value="TF_fung"/>
</dbReference>
<dbReference type="RefSeq" id="XP_056472947.1">
    <property type="nucleotide sequence ID" value="XM_056622141.1"/>
</dbReference>
<evidence type="ECO:0000313" key="11">
    <source>
        <dbReference type="Proteomes" id="UP001149074"/>
    </source>
</evidence>
<organism evidence="10 11">
    <name type="scientific">Penicillium argentinense</name>
    <dbReference type="NCBI Taxonomy" id="1131581"/>
    <lineage>
        <taxon>Eukaryota</taxon>
        <taxon>Fungi</taxon>
        <taxon>Dikarya</taxon>
        <taxon>Ascomycota</taxon>
        <taxon>Pezizomycotina</taxon>
        <taxon>Eurotiomycetes</taxon>
        <taxon>Eurotiomycetidae</taxon>
        <taxon>Eurotiales</taxon>
        <taxon>Aspergillaceae</taxon>
        <taxon>Penicillium</taxon>
    </lineage>
</organism>
<keyword evidence="3" id="KW-0805">Transcription regulation</keyword>
<feature type="domain" description="Zn(2)-C6 fungal-type" evidence="8">
    <location>
        <begin position="33"/>
        <end position="59"/>
    </location>
</feature>
<evidence type="ECO:0000256" key="1">
    <source>
        <dbReference type="ARBA" id="ARBA00004123"/>
    </source>
</evidence>
<evidence type="ECO:0000259" key="9">
    <source>
        <dbReference type="Pfam" id="PF04082"/>
    </source>
</evidence>
<dbReference type="AlphaFoldDB" id="A0A9W9EZZ7"/>
<dbReference type="EMBL" id="JAPQKI010000009">
    <property type="protein sequence ID" value="KAJ5090966.1"/>
    <property type="molecule type" value="Genomic_DNA"/>
</dbReference>
<dbReference type="Pfam" id="PF00172">
    <property type="entry name" value="Zn_clus"/>
    <property type="match status" value="1"/>
</dbReference>
<evidence type="ECO:0000256" key="5">
    <source>
        <dbReference type="ARBA" id="ARBA00023163"/>
    </source>
</evidence>
<evidence type="ECO:0000256" key="7">
    <source>
        <dbReference type="SAM" id="MobiDB-lite"/>
    </source>
</evidence>
<comment type="subcellular location">
    <subcellularLocation>
        <location evidence="1">Nucleus</location>
    </subcellularLocation>
</comment>
<dbReference type="PANTHER" id="PTHR47338">
    <property type="entry name" value="ZN(II)2CYS6 TRANSCRIPTION FACTOR (EUROFUNG)-RELATED"/>
    <property type="match status" value="1"/>
</dbReference>
<dbReference type="GO" id="GO:0005634">
    <property type="term" value="C:nucleus"/>
    <property type="evidence" value="ECO:0007669"/>
    <property type="project" value="UniProtKB-SubCell"/>
</dbReference>
<feature type="region of interest" description="Disordered" evidence="7">
    <location>
        <begin position="108"/>
        <end position="130"/>
    </location>
</feature>
<dbReference type="GeneID" id="81361120"/>
<feature type="domain" description="Xylanolytic transcriptional activator regulatory" evidence="9">
    <location>
        <begin position="161"/>
        <end position="291"/>
    </location>
</feature>
<gene>
    <name evidence="10" type="ORF">N7532_009650</name>
</gene>
<accession>A0A9W9EZZ7</accession>
<dbReference type="InterPro" id="IPR001138">
    <property type="entry name" value="Zn2Cys6_DnaBD"/>
</dbReference>
<dbReference type="InterPro" id="IPR036864">
    <property type="entry name" value="Zn2-C6_fun-type_DNA-bd_sf"/>
</dbReference>
<dbReference type="Proteomes" id="UP001149074">
    <property type="component" value="Unassembled WGS sequence"/>
</dbReference>
<keyword evidence="5" id="KW-0804">Transcription</keyword>
<comment type="caution">
    <text evidence="10">The sequence shown here is derived from an EMBL/GenBank/DDBJ whole genome shotgun (WGS) entry which is preliminary data.</text>
</comment>
<keyword evidence="6" id="KW-0539">Nucleus</keyword>
<evidence type="ECO:0000256" key="6">
    <source>
        <dbReference type="ARBA" id="ARBA00023242"/>
    </source>
</evidence>
<dbReference type="GO" id="GO:0000981">
    <property type="term" value="F:DNA-binding transcription factor activity, RNA polymerase II-specific"/>
    <property type="evidence" value="ECO:0007669"/>
    <property type="project" value="InterPro"/>
</dbReference>
<dbReference type="CDD" id="cd12148">
    <property type="entry name" value="fungal_TF_MHR"/>
    <property type="match status" value="1"/>
</dbReference>
<reference evidence="10" key="1">
    <citation type="submission" date="2022-11" db="EMBL/GenBank/DDBJ databases">
        <authorList>
            <person name="Petersen C."/>
        </authorList>
    </citation>
    <scope>NUCLEOTIDE SEQUENCE</scope>
    <source>
        <strain evidence="10">IBT 30761</strain>
    </source>
</reference>
<dbReference type="Gene3D" id="4.10.240.10">
    <property type="entry name" value="Zn(2)-C6 fungal-type DNA-binding domain"/>
    <property type="match status" value="1"/>
</dbReference>
<dbReference type="PANTHER" id="PTHR47338:SF6">
    <property type="entry name" value="ZN(II)2CYS6 TRANSCRIPTION FACTOR (EUROFUNG)"/>
    <property type="match status" value="1"/>
</dbReference>
<dbReference type="CDD" id="cd00067">
    <property type="entry name" value="GAL4"/>
    <property type="match status" value="1"/>
</dbReference>
<evidence type="ECO:0000313" key="10">
    <source>
        <dbReference type="EMBL" id="KAJ5090966.1"/>
    </source>
</evidence>
<evidence type="ECO:0000256" key="4">
    <source>
        <dbReference type="ARBA" id="ARBA00023125"/>
    </source>
</evidence>
<dbReference type="InterPro" id="IPR007219">
    <property type="entry name" value="XnlR_reg_dom"/>
</dbReference>
<evidence type="ECO:0008006" key="12">
    <source>
        <dbReference type="Google" id="ProtNLM"/>
    </source>
</evidence>
<dbReference type="GO" id="GO:0008270">
    <property type="term" value="F:zinc ion binding"/>
    <property type="evidence" value="ECO:0007669"/>
    <property type="project" value="InterPro"/>
</dbReference>
<dbReference type="Pfam" id="PF04082">
    <property type="entry name" value="Fungal_trans"/>
    <property type="match status" value="1"/>
</dbReference>
<keyword evidence="2" id="KW-0479">Metal-binding</keyword>
<dbReference type="GO" id="GO:0006351">
    <property type="term" value="P:DNA-templated transcription"/>
    <property type="evidence" value="ECO:0007669"/>
    <property type="project" value="InterPro"/>
</dbReference>
<protein>
    <recommendedName>
        <fullName evidence="12">Zn(2)-C6 fungal-type domain-containing protein</fullName>
    </recommendedName>
</protein>
<evidence type="ECO:0000256" key="2">
    <source>
        <dbReference type="ARBA" id="ARBA00022723"/>
    </source>
</evidence>
<name>A0A9W9EZZ7_9EURO</name>
<dbReference type="OrthoDB" id="426882at2759"/>
<reference evidence="10" key="2">
    <citation type="journal article" date="2023" name="IMA Fungus">
        <title>Comparative genomic study of the Penicillium genus elucidates a diverse pangenome and 15 lateral gene transfer events.</title>
        <authorList>
            <person name="Petersen C."/>
            <person name="Sorensen T."/>
            <person name="Nielsen M.R."/>
            <person name="Sondergaard T.E."/>
            <person name="Sorensen J.L."/>
            <person name="Fitzpatrick D.A."/>
            <person name="Frisvad J.C."/>
            <person name="Nielsen K.L."/>
        </authorList>
    </citation>
    <scope>NUCLEOTIDE SEQUENCE</scope>
    <source>
        <strain evidence="10">IBT 30761</strain>
    </source>
</reference>
<sequence length="722" mass="81166">MPRETNRGRLRSHEACLNCRCSVTLSPVCPSSRKKTRCPAEKPSCSSCVRLNQTCLYTTVPRGSRSGPSADRLAYLEEKVRNGPPRSAISFAPSVNLVSSFLLRPAQDHPTNGGANDVPDTAYSAASCPSSEPNNFNDPFLLGFGLDDSRLHSSSRLAQAIDLYFQYCHRQPIWCFDREEVKDPSYVSEELACSIITLTSRFSQDREEMLHYGDSARTLVMLRIANGTVELETIESLCLLSYSSFLDGNIQLGRFHLGLALQLCRSSMLDLDATYGIDCPAAERKKRLFWSLQSLEQSYGQINGILSVPSEVLRSFYVSTGDDPQAQRKLDPKPPPLPHDEIGCTGPEDTGIWSLALHFGWVWSRVRTYLYDCAQSKLREPWRHDSMYAMVLSDLTELENKLSLCHRYDSVKFYERRSDELRHNREYWAPWLKLQFTYHSILTVLNHPFLYIVASQYNHNLTIPNTFWRRSSEVVLLHATWIVRMIDMVSEKKMRLIDPFFGHAAAIAATVHLYYCCAADPRLKYKSKTDFAKCRRFLKSFVSFSPSCESLDRTLDKMTHIASGSEKVDFDWEPSKIHLSIPLMWELLQVNLTPSSLDMSTAGLLHPSLTPAVFPEEMEAPASTLEIIVAMSPNITVNTADGGSAAHMPPNMPHLASAPASPTSSAMGDKLVAPADSLMANTPWLWADPSQFVDMENLGYPESESTLGNVEGFSTWWDFGNL</sequence>
<keyword evidence="11" id="KW-1185">Reference proteome</keyword>
<proteinExistence type="predicted"/>
<evidence type="ECO:0000259" key="8">
    <source>
        <dbReference type="Pfam" id="PF00172"/>
    </source>
</evidence>
<keyword evidence="4" id="KW-0238">DNA-binding</keyword>
<dbReference type="GO" id="GO:0003677">
    <property type="term" value="F:DNA binding"/>
    <property type="evidence" value="ECO:0007669"/>
    <property type="project" value="UniProtKB-KW"/>
</dbReference>
<evidence type="ECO:0000256" key="3">
    <source>
        <dbReference type="ARBA" id="ARBA00023015"/>
    </source>
</evidence>